<dbReference type="Proteomes" id="UP000228952">
    <property type="component" value="Unassembled WGS sequence"/>
</dbReference>
<comment type="caution">
    <text evidence="1">The sequence shown here is derived from an EMBL/GenBank/DDBJ whole genome shotgun (WGS) entry which is preliminary data.</text>
</comment>
<evidence type="ECO:0000313" key="2">
    <source>
        <dbReference type="Proteomes" id="UP000228952"/>
    </source>
</evidence>
<protein>
    <recommendedName>
        <fullName evidence="3">ASCH domain-containing protein</fullName>
    </recommendedName>
</protein>
<dbReference type="InterPro" id="IPR015947">
    <property type="entry name" value="PUA-like_sf"/>
</dbReference>
<dbReference type="Gene3D" id="2.30.130.30">
    <property type="entry name" value="Hypothetical protein"/>
    <property type="match status" value="1"/>
</dbReference>
<sequence length="136" mass="15732">MNPKWHLIEKILRGEKTIESRWYKNKISPWDKIQKGDIVYFKDAGKLVTAKATVSHVIQTEIIQLSDATNLINQYQKDLCFTQDSLFNTSWLEGKRYVILIFLTKPETVEPFTINKTGYGSACAWISIQNINAIKH</sequence>
<accession>A0A2M7W2V8</accession>
<gene>
    <name evidence="1" type="ORF">COX64_00825</name>
</gene>
<proteinExistence type="predicted"/>
<dbReference type="AlphaFoldDB" id="A0A2M7W2V8"/>
<evidence type="ECO:0008006" key="3">
    <source>
        <dbReference type="Google" id="ProtNLM"/>
    </source>
</evidence>
<dbReference type="SUPFAM" id="SSF88697">
    <property type="entry name" value="PUA domain-like"/>
    <property type="match status" value="1"/>
</dbReference>
<evidence type="ECO:0000313" key="1">
    <source>
        <dbReference type="EMBL" id="PJA15403.1"/>
    </source>
</evidence>
<reference evidence="2" key="1">
    <citation type="submission" date="2017-09" db="EMBL/GenBank/DDBJ databases">
        <title>Depth-based differentiation of microbial function through sediment-hosted aquifers and enrichment of novel symbionts in the deep terrestrial subsurface.</title>
        <authorList>
            <person name="Probst A.J."/>
            <person name="Ladd B."/>
            <person name="Jarett J.K."/>
            <person name="Geller-Mcgrath D.E."/>
            <person name="Sieber C.M.K."/>
            <person name="Emerson J.B."/>
            <person name="Anantharaman K."/>
            <person name="Thomas B.C."/>
            <person name="Malmstrom R."/>
            <person name="Stieglmeier M."/>
            <person name="Klingl A."/>
            <person name="Woyke T."/>
            <person name="Ryan C.M."/>
            <person name="Banfield J.F."/>
        </authorList>
    </citation>
    <scope>NUCLEOTIDE SEQUENCE [LARGE SCALE GENOMIC DNA]</scope>
</reference>
<name>A0A2M7W2V8_9BACT</name>
<organism evidence="1 2">
    <name type="scientific">Candidatus Dojkabacteria bacterium CG_4_10_14_0_2_um_filter_Dojkabacteria_WS6_41_15</name>
    <dbReference type="NCBI Taxonomy" id="2014249"/>
    <lineage>
        <taxon>Bacteria</taxon>
        <taxon>Candidatus Dojkabacteria</taxon>
    </lineage>
</organism>
<dbReference type="EMBL" id="PFQB01000019">
    <property type="protein sequence ID" value="PJA15403.1"/>
    <property type="molecule type" value="Genomic_DNA"/>
</dbReference>